<dbReference type="EMBL" id="CAQQ02374552">
    <property type="status" value="NOT_ANNOTATED_CDS"/>
    <property type="molecule type" value="Genomic_DNA"/>
</dbReference>
<name>T1GXV3_MEGSC</name>
<dbReference type="SMART" id="SM00353">
    <property type="entry name" value="HLH"/>
    <property type="match status" value="1"/>
</dbReference>
<dbReference type="Gene3D" id="4.10.280.10">
    <property type="entry name" value="Helix-loop-helix DNA-binding domain"/>
    <property type="match status" value="1"/>
</dbReference>
<dbReference type="PROSITE" id="PS50888">
    <property type="entry name" value="BHLH"/>
    <property type="match status" value="1"/>
</dbReference>
<evidence type="ECO:0000313" key="8">
    <source>
        <dbReference type="Proteomes" id="UP000015102"/>
    </source>
</evidence>
<keyword evidence="8" id="KW-1185">Reference proteome</keyword>
<evidence type="ECO:0000256" key="4">
    <source>
        <dbReference type="ARBA" id="ARBA00023163"/>
    </source>
</evidence>
<dbReference type="STRING" id="36166.T1GXV3"/>
<keyword evidence="3" id="KW-0238">DNA-binding</keyword>
<dbReference type="FunFam" id="4.10.280.10:FF:000010">
    <property type="entry name" value="Scleraxis bHLH transcription factor"/>
    <property type="match status" value="1"/>
</dbReference>
<dbReference type="PANTHER" id="PTHR23349">
    <property type="entry name" value="BASIC HELIX-LOOP-HELIX TRANSCRIPTION FACTOR, TWIST"/>
    <property type="match status" value="1"/>
</dbReference>
<reference evidence="7" key="2">
    <citation type="submission" date="2015-06" db="UniProtKB">
        <authorList>
            <consortium name="EnsemblMetazoa"/>
        </authorList>
    </citation>
    <scope>IDENTIFICATION</scope>
</reference>
<dbReference type="InterPro" id="IPR050283">
    <property type="entry name" value="E-box_TF_Regulators"/>
</dbReference>
<protein>
    <recommendedName>
        <fullName evidence="6">BHLH domain-containing protein</fullName>
    </recommendedName>
</protein>
<dbReference type="OMA" id="QCLKNEI"/>
<keyword evidence="4" id="KW-0804">Transcription</keyword>
<keyword evidence="2" id="KW-0805">Transcription regulation</keyword>
<sequence length="129" mass="14758">AYGYDSYNGYVTTSTNHLISTSQAPVRVVKRRNTANKKERRRTLSINTAFSSLRNRIPNVPSDTKMSKIKTLKLAILYIEYLGKILDGGQDPSNEFKAELKPLSRRSHSERKALQKNELQVIKKNIHKI</sequence>
<dbReference type="InterPro" id="IPR011598">
    <property type="entry name" value="bHLH_dom"/>
</dbReference>
<evidence type="ECO:0000313" key="7">
    <source>
        <dbReference type="EnsemblMetazoa" id="MESCA008662-PA"/>
    </source>
</evidence>
<dbReference type="GO" id="GO:0000981">
    <property type="term" value="F:DNA-binding transcription factor activity, RNA polymerase II-specific"/>
    <property type="evidence" value="ECO:0007669"/>
    <property type="project" value="TreeGrafter"/>
</dbReference>
<dbReference type="AlphaFoldDB" id="T1GXV3"/>
<evidence type="ECO:0000256" key="1">
    <source>
        <dbReference type="ARBA" id="ARBA00004123"/>
    </source>
</evidence>
<evidence type="ECO:0000256" key="3">
    <source>
        <dbReference type="ARBA" id="ARBA00023125"/>
    </source>
</evidence>
<dbReference type="HOGENOM" id="CLU_119591_1_0_1"/>
<dbReference type="EnsemblMetazoa" id="MESCA008662-RA">
    <property type="protein sequence ID" value="MESCA008662-PA"/>
    <property type="gene ID" value="MESCA008662"/>
</dbReference>
<dbReference type="InterPro" id="IPR036638">
    <property type="entry name" value="HLH_DNA-bd_sf"/>
</dbReference>
<evidence type="ECO:0000256" key="2">
    <source>
        <dbReference type="ARBA" id="ARBA00023015"/>
    </source>
</evidence>
<dbReference type="Pfam" id="PF00010">
    <property type="entry name" value="HLH"/>
    <property type="match status" value="1"/>
</dbReference>
<dbReference type="PANTHER" id="PTHR23349:SF68">
    <property type="entry name" value="FI14601P"/>
    <property type="match status" value="1"/>
</dbReference>
<keyword evidence="5" id="KW-0539">Nucleus</keyword>
<evidence type="ECO:0000259" key="6">
    <source>
        <dbReference type="PROSITE" id="PS50888"/>
    </source>
</evidence>
<evidence type="ECO:0000256" key="5">
    <source>
        <dbReference type="ARBA" id="ARBA00023242"/>
    </source>
</evidence>
<organism evidence="7 8">
    <name type="scientific">Megaselia scalaris</name>
    <name type="common">Humpbacked fly</name>
    <name type="synonym">Phora scalaris</name>
    <dbReference type="NCBI Taxonomy" id="36166"/>
    <lineage>
        <taxon>Eukaryota</taxon>
        <taxon>Metazoa</taxon>
        <taxon>Ecdysozoa</taxon>
        <taxon>Arthropoda</taxon>
        <taxon>Hexapoda</taxon>
        <taxon>Insecta</taxon>
        <taxon>Pterygota</taxon>
        <taxon>Neoptera</taxon>
        <taxon>Endopterygota</taxon>
        <taxon>Diptera</taxon>
        <taxon>Brachycera</taxon>
        <taxon>Muscomorpha</taxon>
        <taxon>Platypezoidea</taxon>
        <taxon>Phoridae</taxon>
        <taxon>Megaseliini</taxon>
        <taxon>Megaselia</taxon>
    </lineage>
</organism>
<dbReference type="Proteomes" id="UP000015102">
    <property type="component" value="Unassembled WGS sequence"/>
</dbReference>
<comment type="subcellular location">
    <subcellularLocation>
        <location evidence="1">Nucleus</location>
    </subcellularLocation>
</comment>
<proteinExistence type="predicted"/>
<feature type="domain" description="BHLH" evidence="6">
    <location>
        <begin position="30"/>
        <end position="82"/>
    </location>
</feature>
<dbReference type="GO" id="GO:0000977">
    <property type="term" value="F:RNA polymerase II transcription regulatory region sequence-specific DNA binding"/>
    <property type="evidence" value="ECO:0007669"/>
    <property type="project" value="TreeGrafter"/>
</dbReference>
<reference evidence="8" key="1">
    <citation type="submission" date="2013-02" db="EMBL/GenBank/DDBJ databases">
        <authorList>
            <person name="Hughes D."/>
        </authorList>
    </citation>
    <scope>NUCLEOTIDE SEQUENCE</scope>
    <source>
        <strain>Durham</strain>
        <strain evidence="8">NC isolate 2 -- Noor lab</strain>
    </source>
</reference>
<dbReference type="GO" id="GO:0005634">
    <property type="term" value="C:nucleus"/>
    <property type="evidence" value="ECO:0007669"/>
    <property type="project" value="UniProtKB-SubCell"/>
</dbReference>
<dbReference type="SUPFAM" id="SSF47459">
    <property type="entry name" value="HLH, helix-loop-helix DNA-binding domain"/>
    <property type="match status" value="1"/>
</dbReference>
<accession>T1GXV3</accession>
<dbReference type="GO" id="GO:0046983">
    <property type="term" value="F:protein dimerization activity"/>
    <property type="evidence" value="ECO:0007669"/>
    <property type="project" value="InterPro"/>
</dbReference>
<dbReference type="GO" id="GO:0032502">
    <property type="term" value="P:developmental process"/>
    <property type="evidence" value="ECO:0007669"/>
    <property type="project" value="TreeGrafter"/>
</dbReference>